<dbReference type="RefSeq" id="WP_150942502.1">
    <property type="nucleotide sequence ID" value="NZ_VCMV01000006.1"/>
</dbReference>
<dbReference type="EC" id="1.1.1.18" evidence="5"/>
<comment type="similarity">
    <text evidence="1">Belongs to the Gfo/Idh/MocA family.</text>
</comment>
<evidence type="ECO:0000313" key="6">
    <source>
        <dbReference type="Proteomes" id="UP000325684"/>
    </source>
</evidence>
<evidence type="ECO:0000256" key="1">
    <source>
        <dbReference type="ARBA" id="ARBA00010928"/>
    </source>
</evidence>
<dbReference type="InterPro" id="IPR030827">
    <property type="entry name" value="Myo_inos_IolG"/>
</dbReference>
<evidence type="ECO:0000259" key="3">
    <source>
        <dbReference type="Pfam" id="PF01408"/>
    </source>
</evidence>
<feature type="domain" description="Gfo/Idh/MocA-like oxidoreductase N-terminal" evidence="3">
    <location>
        <begin position="2"/>
        <end position="119"/>
    </location>
</feature>
<reference evidence="5 6" key="1">
    <citation type="journal article" date="2019" name="Microorganisms">
        <title>Genome Insights into the Novel Species Microvirga brassicacearum, a Rapeseed Endophyte with Biotechnological Potential.</title>
        <authorList>
            <person name="Jimenez-Gomez A."/>
            <person name="Saati-Santamaria Z."/>
            <person name="Igual J.M."/>
            <person name="Rivas R."/>
            <person name="Mateos P.F."/>
            <person name="Garcia-Fraile P."/>
        </authorList>
    </citation>
    <scope>NUCLEOTIDE SEQUENCE [LARGE SCALE GENOMIC DNA]</scope>
    <source>
        <strain evidence="5 6">CDVBN77</strain>
    </source>
</reference>
<dbReference type="Gene3D" id="3.40.50.720">
    <property type="entry name" value="NAD(P)-binding Rossmann-like Domain"/>
    <property type="match status" value="1"/>
</dbReference>
<sequence length="329" mass="34867">MIRIAVLGAGRIGRIHGRNAANHPDARLVAVADPHAPSAQELAAATGADVASLDDIVERSDVDAILICTPTTTHADLIERGARAGKAVFCEKPVDLSSARIEACLGMVEKAGTPLMIGFNRRFDPNFANLRRRLADGEVGEVELVTILSRDPGPPPVSYIATSGGLFRDMMIHDLDMARFLLLGDEPVEVHAVGSSLVDPEIGKAGDVDTAAVLLKTAKGRIVQISNSRRATYGYDQRVEVHGSKGMIRAGNIHRTTVEVANAAGVTADPVQDFFLERYADAYRAELGAFLAAVKAGKACEPTGRDGLMAQRLADAATESAQSGKPVRL</sequence>
<gene>
    <name evidence="5" type="primary">iolG</name>
    <name evidence="5" type="ORF">FEZ63_04795</name>
</gene>
<dbReference type="Pfam" id="PF01408">
    <property type="entry name" value="GFO_IDH_MocA"/>
    <property type="match status" value="1"/>
</dbReference>
<dbReference type="InterPro" id="IPR036291">
    <property type="entry name" value="NAD(P)-bd_dom_sf"/>
</dbReference>
<keyword evidence="6" id="KW-1185">Reference proteome</keyword>
<evidence type="ECO:0000256" key="2">
    <source>
        <dbReference type="ARBA" id="ARBA00023002"/>
    </source>
</evidence>
<accession>A0A5N3PF44</accession>
<evidence type="ECO:0000313" key="5">
    <source>
        <dbReference type="EMBL" id="KAB0268320.1"/>
    </source>
</evidence>
<comment type="caution">
    <text evidence="5">The sequence shown here is derived from an EMBL/GenBank/DDBJ whole genome shotgun (WGS) entry which is preliminary data.</text>
</comment>
<dbReference type="InterPro" id="IPR000683">
    <property type="entry name" value="Gfo/Idh/MocA-like_OxRdtase_N"/>
</dbReference>
<name>A0A5N3PF44_9HYPH</name>
<dbReference type="Gene3D" id="3.30.360.10">
    <property type="entry name" value="Dihydrodipicolinate Reductase, domain 2"/>
    <property type="match status" value="1"/>
</dbReference>
<feature type="domain" description="Gfo/Idh/MocA-like oxidoreductase C-terminal" evidence="4">
    <location>
        <begin position="132"/>
        <end position="329"/>
    </location>
</feature>
<dbReference type="InterPro" id="IPR004104">
    <property type="entry name" value="Gfo/Idh/MocA-like_OxRdtase_C"/>
</dbReference>
<keyword evidence="2 5" id="KW-0560">Oxidoreductase</keyword>
<dbReference type="Proteomes" id="UP000325684">
    <property type="component" value="Unassembled WGS sequence"/>
</dbReference>
<dbReference type="PANTHER" id="PTHR42840:SF3">
    <property type="entry name" value="BINDING ROSSMANN FOLD OXIDOREDUCTASE, PUTATIVE (AFU_ORTHOLOGUE AFUA_2G10240)-RELATED"/>
    <property type="match status" value="1"/>
</dbReference>
<proteinExistence type="inferred from homology"/>
<dbReference type="GO" id="GO:0000166">
    <property type="term" value="F:nucleotide binding"/>
    <property type="evidence" value="ECO:0007669"/>
    <property type="project" value="InterPro"/>
</dbReference>
<dbReference type="SUPFAM" id="SSF51735">
    <property type="entry name" value="NAD(P)-binding Rossmann-fold domains"/>
    <property type="match status" value="1"/>
</dbReference>
<evidence type="ECO:0000259" key="4">
    <source>
        <dbReference type="Pfam" id="PF02894"/>
    </source>
</evidence>
<dbReference type="Pfam" id="PF02894">
    <property type="entry name" value="GFO_IDH_MocA_C"/>
    <property type="match status" value="1"/>
</dbReference>
<dbReference type="EMBL" id="VCMV01000006">
    <property type="protein sequence ID" value="KAB0268320.1"/>
    <property type="molecule type" value="Genomic_DNA"/>
</dbReference>
<dbReference type="AlphaFoldDB" id="A0A5N3PF44"/>
<dbReference type="NCBIfam" id="TIGR04380">
    <property type="entry name" value="myo_inos_iolG"/>
    <property type="match status" value="1"/>
</dbReference>
<dbReference type="GO" id="GO:0050112">
    <property type="term" value="F:inositol 2-dehydrogenase (NAD+) activity"/>
    <property type="evidence" value="ECO:0007669"/>
    <property type="project" value="UniProtKB-EC"/>
</dbReference>
<organism evidence="5 6">
    <name type="scientific">Microvirga brassicacearum</name>
    <dbReference type="NCBI Taxonomy" id="2580413"/>
    <lineage>
        <taxon>Bacteria</taxon>
        <taxon>Pseudomonadati</taxon>
        <taxon>Pseudomonadota</taxon>
        <taxon>Alphaproteobacteria</taxon>
        <taxon>Hyphomicrobiales</taxon>
        <taxon>Methylobacteriaceae</taxon>
        <taxon>Microvirga</taxon>
    </lineage>
</organism>
<dbReference type="SUPFAM" id="SSF55347">
    <property type="entry name" value="Glyceraldehyde-3-phosphate dehydrogenase-like, C-terminal domain"/>
    <property type="match status" value="1"/>
</dbReference>
<dbReference type="OrthoDB" id="9774191at2"/>
<protein>
    <submittedName>
        <fullName evidence="5">Inositol 2-dehydrogenase</fullName>
        <ecNumber evidence="5">1.1.1.18</ecNumber>
    </submittedName>
</protein>
<dbReference type="PANTHER" id="PTHR42840">
    <property type="entry name" value="NAD(P)-BINDING ROSSMANN-FOLD SUPERFAMILY PROTEIN-RELATED"/>
    <property type="match status" value="1"/>
</dbReference>